<evidence type="ECO:0000256" key="8">
    <source>
        <dbReference type="ARBA" id="ARBA00022737"/>
    </source>
</evidence>
<evidence type="ECO:0008006" key="18">
    <source>
        <dbReference type="Google" id="ProtNLM"/>
    </source>
</evidence>
<comment type="subcellular location">
    <subcellularLocation>
        <location evidence="1">Cell membrane</location>
        <topology evidence="1">Single-pass type I membrane protein</topology>
    </subcellularLocation>
</comment>
<dbReference type="PANTHER" id="PTHR48063">
    <property type="entry name" value="LRR RECEPTOR-LIKE KINASE"/>
    <property type="match status" value="1"/>
</dbReference>
<dbReference type="Pfam" id="PF23598">
    <property type="entry name" value="LRR_14"/>
    <property type="match status" value="1"/>
</dbReference>
<evidence type="ECO:0000256" key="9">
    <source>
        <dbReference type="ARBA" id="ARBA00022989"/>
    </source>
</evidence>
<dbReference type="AlphaFoldDB" id="A0ABC8ZLB3"/>
<gene>
    <name evidence="16" type="ORF">URODEC1_LOCUS45833</name>
</gene>
<feature type="domain" description="Disease resistance R13L4/SHOC-2-like LRR" evidence="15">
    <location>
        <begin position="339"/>
        <end position="540"/>
    </location>
</feature>
<keyword evidence="9 12" id="KW-1133">Transmembrane helix</keyword>
<dbReference type="FunFam" id="3.80.10.10:FF:000111">
    <property type="entry name" value="LRR receptor-like serine/threonine-protein kinase ERECTA"/>
    <property type="match status" value="1"/>
</dbReference>
<evidence type="ECO:0000259" key="14">
    <source>
        <dbReference type="Pfam" id="PF08263"/>
    </source>
</evidence>
<dbReference type="InterPro" id="IPR001611">
    <property type="entry name" value="Leu-rich_rpt"/>
</dbReference>
<evidence type="ECO:0000256" key="2">
    <source>
        <dbReference type="ARBA" id="ARBA00009592"/>
    </source>
</evidence>
<evidence type="ECO:0000256" key="13">
    <source>
        <dbReference type="SAM" id="SignalP"/>
    </source>
</evidence>
<keyword evidence="6 12" id="KW-0812">Transmembrane</keyword>
<evidence type="ECO:0000256" key="12">
    <source>
        <dbReference type="SAM" id="Phobius"/>
    </source>
</evidence>
<dbReference type="Pfam" id="PF13516">
    <property type="entry name" value="LRR_6"/>
    <property type="match status" value="1"/>
</dbReference>
<keyword evidence="17" id="KW-1185">Reference proteome</keyword>
<organism evidence="16 17">
    <name type="scientific">Urochloa decumbens</name>
    <dbReference type="NCBI Taxonomy" id="240449"/>
    <lineage>
        <taxon>Eukaryota</taxon>
        <taxon>Viridiplantae</taxon>
        <taxon>Streptophyta</taxon>
        <taxon>Embryophyta</taxon>
        <taxon>Tracheophyta</taxon>
        <taxon>Spermatophyta</taxon>
        <taxon>Magnoliopsida</taxon>
        <taxon>Liliopsida</taxon>
        <taxon>Poales</taxon>
        <taxon>Poaceae</taxon>
        <taxon>PACMAD clade</taxon>
        <taxon>Panicoideae</taxon>
        <taxon>Panicodae</taxon>
        <taxon>Paniceae</taxon>
        <taxon>Melinidinae</taxon>
        <taxon>Urochloa</taxon>
    </lineage>
</organism>
<proteinExistence type="inferred from homology"/>
<evidence type="ECO:0000256" key="3">
    <source>
        <dbReference type="ARBA" id="ARBA00022475"/>
    </source>
</evidence>
<evidence type="ECO:0000313" key="16">
    <source>
        <dbReference type="EMBL" id="CAL4962776.1"/>
    </source>
</evidence>
<dbReference type="FunFam" id="3.80.10.10:FF:000649">
    <property type="entry name" value="Leucine Rich Repeat family protein"/>
    <property type="match status" value="1"/>
</dbReference>
<feature type="transmembrane region" description="Helical" evidence="12">
    <location>
        <begin position="919"/>
        <end position="941"/>
    </location>
</feature>
<keyword evidence="4" id="KW-0433">Leucine-rich repeat</keyword>
<dbReference type="InterPro" id="IPR013210">
    <property type="entry name" value="LRR_N_plant-typ"/>
</dbReference>
<reference evidence="16" key="1">
    <citation type="submission" date="2024-10" db="EMBL/GenBank/DDBJ databases">
        <authorList>
            <person name="Ryan C."/>
        </authorList>
    </citation>
    <scope>NUCLEOTIDE SEQUENCE [LARGE SCALE GENOMIC DNA]</scope>
</reference>
<keyword evidence="8" id="KW-0677">Repeat</keyword>
<feature type="chain" id="PRO_5044814174" description="Leucine-rich repeat-containing N-terminal plant-type domain-containing protein" evidence="13">
    <location>
        <begin position="26"/>
        <end position="979"/>
    </location>
</feature>
<keyword evidence="5" id="KW-1070">Brassinosteroid signaling pathway</keyword>
<evidence type="ECO:0000256" key="7">
    <source>
        <dbReference type="ARBA" id="ARBA00022729"/>
    </source>
</evidence>
<keyword evidence="11" id="KW-0325">Glycoprotein</keyword>
<comment type="similarity">
    <text evidence="2">Belongs to the RLP family.</text>
</comment>
<evidence type="ECO:0000256" key="1">
    <source>
        <dbReference type="ARBA" id="ARBA00004251"/>
    </source>
</evidence>
<evidence type="ECO:0000256" key="11">
    <source>
        <dbReference type="ARBA" id="ARBA00023180"/>
    </source>
</evidence>
<evidence type="ECO:0000256" key="10">
    <source>
        <dbReference type="ARBA" id="ARBA00023136"/>
    </source>
</evidence>
<sequence>MAACLLRLPGAAAIFILLMLPVTLSSSFVHARAISGRRCVASEREALISFKESFIDPTRRLSSWRGEDCCGWKGVGCDDQTGHVMKLDLRGHEDFHEVDKLRGKIMNSSIIAALPHLRYLDLSFNDFSYGTTEPLLFLGTLKNLRYLNLSNAGIFGSIPSQLSNLSSLQYLDLSNFYFQLVSDLTWLPHLSSLKSLDMSYMDLSSERDWVRKVNMLPNLKTLYMSGCVLNNTISTLSHSNLTHLEILDLSNNPFNSLLQHNWFWDITTIKELILSDCGWSGPIPGALGNMSSLEVLYLDENSVSGIVPLTLKNLCNLQLLNLENNNINGDMIGRLPQCSWSKLRELYLQGANLTGQLPVWIGNLTSLSYLDISQNMLIGSVPCGIGNMRSLGFLDLSQNMLGGSLPSGIGNMRSLSYLDLSHNMLVGSVPSGVGNMTNLSLLRLNNNMLVGDVPVGIGALGNLNLLSLGSNYFSGMLSEEHFASLEKLEHLDLSPNSLKLVVDEYWVPPFRLTEGYFGSCDMGPQFPAWLRWQTGIQELDISNTSINDLLPHWFWVAFPNASRFDLSGNKLSGALPPKLELPLLQTMDLSGNSLSGQLPANLTAPYLGNLILHNNHFTGTIPQYVCHGFWEINLSNNELTGGFPQCQSYLFSMVDLRNNNLSGEFPRFLQYAANLTFLDLSYNKFSGTVPTWIAEKMPSLEVLILRSNMFHGRLPKQLTRLGELHYLDVAHNNISGSIHSYLPRFRAMAYPYGGGYENYSSDSISTFIKDRELNYTHELTQQIVLIDLSCNNFTGHIPKELSLLKGLRSLNLSNNQISGPIPDDIGALRELESLDLSYNYFTGEIPSSLSDLSFLSCLNLSYNDLSGRIPQGQQLQTLNNQYMYIGNPGLCGPPLLNNCSMNGTNPNVSQEHDGGRSSLYLSMSTGFVMGLWTVFCAMSFMKTWRIAYFQLLDQLYDKVYVQVAVSKAAFLKKCSNEER</sequence>
<evidence type="ECO:0000256" key="4">
    <source>
        <dbReference type="ARBA" id="ARBA00022614"/>
    </source>
</evidence>
<dbReference type="GO" id="GO:0005886">
    <property type="term" value="C:plasma membrane"/>
    <property type="evidence" value="ECO:0007669"/>
    <property type="project" value="UniProtKB-SubCell"/>
</dbReference>
<keyword evidence="7 13" id="KW-0732">Signal</keyword>
<keyword evidence="10 12" id="KW-0472">Membrane</keyword>
<dbReference type="GO" id="GO:0009742">
    <property type="term" value="P:brassinosteroid mediated signaling pathway"/>
    <property type="evidence" value="ECO:0007669"/>
    <property type="project" value="UniProtKB-KW"/>
</dbReference>
<dbReference type="SMART" id="SM00369">
    <property type="entry name" value="LRR_TYP"/>
    <property type="match status" value="13"/>
</dbReference>
<dbReference type="Proteomes" id="UP001497457">
    <property type="component" value="Chromosome 19rd"/>
</dbReference>
<evidence type="ECO:0000259" key="15">
    <source>
        <dbReference type="Pfam" id="PF23598"/>
    </source>
</evidence>
<evidence type="ECO:0000313" key="17">
    <source>
        <dbReference type="Proteomes" id="UP001497457"/>
    </source>
</evidence>
<dbReference type="InterPro" id="IPR003591">
    <property type="entry name" value="Leu-rich_rpt_typical-subtyp"/>
</dbReference>
<dbReference type="Pfam" id="PF08263">
    <property type="entry name" value="LRRNT_2"/>
    <property type="match status" value="1"/>
</dbReference>
<dbReference type="SUPFAM" id="SSF52047">
    <property type="entry name" value="RNI-like"/>
    <property type="match status" value="1"/>
</dbReference>
<dbReference type="InterPro" id="IPR046956">
    <property type="entry name" value="RLP23-like"/>
</dbReference>
<dbReference type="Gene3D" id="3.80.10.10">
    <property type="entry name" value="Ribonuclease Inhibitor"/>
    <property type="match status" value="3"/>
</dbReference>
<evidence type="ECO:0000256" key="5">
    <source>
        <dbReference type="ARBA" id="ARBA00022626"/>
    </source>
</evidence>
<accession>A0ABC8ZLB3</accession>
<feature type="signal peptide" evidence="13">
    <location>
        <begin position="1"/>
        <end position="25"/>
    </location>
</feature>
<protein>
    <recommendedName>
        <fullName evidence="18">Leucine-rich repeat-containing N-terminal plant-type domain-containing protein</fullName>
    </recommendedName>
</protein>
<dbReference type="SUPFAM" id="SSF52058">
    <property type="entry name" value="L domain-like"/>
    <property type="match status" value="2"/>
</dbReference>
<dbReference type="Pfam" id="PF00560">
    <property type="entry name" value="LRR_1"/>
    <property type="match status" value="6"/>
</dbReference>
<feature type="domain" description="Leucine-rich repeat-containing N-terminal plant-type" evidence="14">
    <location>
        <begin position="41"/>
        <end position="78"/>
    </location>
</feature>
<name>A0ABC8ZLB3_9POAL</name>
<dbReference type="PANTHER" id="PTHR48063:SF31">
    <property type="entry name" value="OS01G0601700 PROTEIN"/>
    <property type="match status" value="1"/>
</dbReference>
<dbReference type="InterPro" id="IPR032675">
    <property type="entry name" value="LRR_dom_sf"/>
</dbReference>
<keyword evidence="3" id="KW-1003">Cell membrane</keyword>
<evidence type="ECO:0000256" key="6">
    <source>
        <dbReference type="ARBA" id="ARBA00022692"/>
    </source>
</evidence>
<dbReference type="InterPro" id="IPR055414">
    <property type="entry name" value="LRR_R13L4/SHOC2-like"/>
</dbReference>
<dbReference type="EMBL" id="OZ075129">
    <property type="protein sequence ID" value="CAL4962776.1"/>
    <property type="molecule type" value="Genomic_DNA"/>
</dbReference>
<dbReference type="FunFam" id="3.80.10.10:FF:000095">
    <property type="entry name" value="LRR receptor-like serine/threonine-protein kinase GSO1"/>
    <property type="match status" value="2"/>
</dbReference>